<dbReference type="EMBL" id="CM055102">
    <property type="protein sequence ID" value="KAJ7537865.1"/>
    <property type="molecule type" value="Genomic_DNA"/>
</dbReference>
<comment type="caution">
    <text evidence="1">The sequence shown here is derived from an EMBL/GenBank/DDBJ whole genome shotgun (WGS) entry which is preliminary data.</text>
</comment>
<keyword evidence="2" id="KW-1185">Reference proteome</keyword>
<proteinExistence type="predicted"/>
<sequence length="554" mass="62374">MTSRRTSTTIPSACLPCILLGLCLLSFMRSFPDFIVTAATPSCSLSKENCRELAALNLNLNISFSNTAKASQDFGHMYHDRPSAIIYPSSAQDIVAIVKLAYFSPNNLTIAAKGAGHSIYGQAQALHGIVIEMSSLKGIEVGVHGFGEAAVPFVEASGGELWIDVVKEALKKGMAPRSLTDYLYLSVGGTLSNAGVSGQAFRYGPQISNVLELEVVTGKGEIVICSKHQHADLFYSVLGGLGQFAIITKAKIRLHHVPPKVKWVRAYYSDFSAFTKDQEMLISQGRENSFDYIEGSVLVKGKDVNSWKMESHTLEDVNSNVTIESDAPVLYCLELTKAYFERESNLIGKKLNSLLERLHYLPSEVSIIDASYLGFLDRVHDKERDLRKSGLWYTPHPWLNLFIPKSRIIEFDAWVFKKKLSGGINGPMLVYPLNRNKWDSRMSAVTPSEDIFYAVGLLGYASPRSAPTAESLMDQNSKILYFCRTKSIEYKQYLPHYVNLDEWRTHFDRLWPRFRERKLRYDPKAILSPGQRFFFLEEQNSFLNQIMVHLKEVM</sequence>
<dbReference type="Proteomes" id="UP001162992">
    <property type="component" value="Chromosome 11"/>
</dbReference>
<reference evidence="2" key="1">
    <citation type="journal article" date="2024" name="Proc. Natl. Acad. Sci. U.S.A.">
        <title>Extraordinary preservation of gene collinearity over three hundred million years revealed in homosporous lycophytes.</title>
        <authorList>
            <person name="Li C."/>
            <person name="Wickell D."/>
            <person name="Kuo L.Y."/>
            <person name="Chen X."/>
            <person name="Nie B."/>
            <person name="Liao X."/>
            <person name="Peng D."/>
            <person name="Ji J."/>
            <person name="Jenkins J."/>
            <person name="Williams M."/>
            <person name="Shu S."/>
            <person name="Plott C."/>
            <person name="Barry K."/>
            <person name="Rajasekar S."/>
            <person name="Grimwood J."/>
            <person name="Han X."/>
            <person name="Sun S."/>
            <person name="Hou Z."/>
            <person name="He W."/>
            <person name="Dai G."/>
            <person name="Sun C."/>
            <person name="Schmutz J."/>
            <person name="Leebens-Mack J.H."/>
            <person name="Li F.W."/>
            <person name="Wang L."/>
        </authorList>
    </citation>
    <scope>NUCLEOTIDE SEQUENCE [LARGE SCALE GENOMIC DNA]</scope>
    <source>
        <strain evidence="2">cv. PW_Plant_1</strain>
    </source>
</reference>
<organism evidence="1 2">
    <name type="scientific">Diphasiastrum complanatum</name>
    <name type="common">Issler's clubmoss</name>
    <name type="synonym">Lycopodium complanatum</name>
    <dbReference type="NCBI Taxonomy" id="34168"/>
    <lineage>
        <taxon>Eukaryota</taxon>
        <taxon>Viridiplantae</taxon>
        <taxon>Streptophyta</taxon>
        <taxon>Embryophyta</taxon>
        <taxon>Tracheophyta</taxon>
        <taxon>Lycopodiopsida</taxon>
        <taxon>Lycopodiales</taxon>
        <taxon>Lycopodiaceae</taxon>
        <taxon>Lycopodioideae</taxon>
        <taxon>Diphasiastrum</taxon>
    </lineage>
</organism>
<evidence type="ECO:0000313" key="1">
    <source>
        <dbReference type="EMBL" id="KAJ7537865.1"/>
    </source>
</evidence>
<protein>
    <submittedName>
        <fullName evidence="1">Uncharacterized protein</fullName>
    </submittedName>
</protein>
<name>A0ACC2C793_DIPCM</name>
<gene>
    <name evidence="1" type="ORF">O6H91_11G025200</name>
</gene>
<accession>A0ACC2C793</accession>
<evidence type="ECO:0000313" key="2">
    <source>
        <dbReference type="Proteomes" id="UP001162992"/>
    </source>
</evidence>